<sequence>MIALKNISHTYSENLTIGFKEGEFTRNHNYLILGESGSGKSTLINIMTGLLRPTGGTVWIDDVDIYGLKEAQRDKFRAERIGIVFQRPHFLTSLTVTENLKLTQSLANQTIDKIRINEVLNRLAILDKKDEYPNSLSVGQLQRLSIARAILNKPNYIIADEPTSSLDDKNTDKVLSLLIEQSEAEQASLIVATHDKRVKDLISNIYSLEGEVAP</sequence>
<dbReference type="InterPro" id="IPR025662">
    <property type="entry name" value="Sigma_54_int_dom_ATP-bd_1"/>
</dbReference>
<protein>
    <submittedName>
        <fullName evidence="4">ABC transporter ATP-binding protein</fullName>
    </submittedName>
</protein>
<dbReference type="PANTHER" id="PTHR24220:SF659">
    <property type="entry name" value="TRANSPORTER, PUTATIVE-RELATED"/>
    <property type="match status" value="1"/>
</dbReference>
<comment type="caution">
    <text evidence="4">The sequence shown here is derived from an EMBL/GenBank/DDBJ whole genome shotgun (WGS) entry which is preliminary data.</text>
</comment>
<dbReference type="Proteomes" id="UP001597118">
    <property type="component" value="Unassembled WGS sequence"/>
</dbReference>
<dbReference type="Gene3D" id="3.40.50.300">
    <property type="entry name" value="P-loop containing nucleotide triphosphate hydrolases"/>
    <property type="match status" value="1"/>
</dbReference>
<keyword evidence="1" id="KW-0547">Nucleotide-binding</keyword>
<proteinExistence type="predicted"/>
<dbReference type="SMART" id="SM00382">
    <property type="entry name" value="AAA"/>
    <property type="match status" value="1"/>
</dbReference>
<dbReference type="PROSITE" id="PS00675">
    <property type="entry name" value="SIGMA54_INTERACT_1"/>
    <property type="match status" value="1"/>
</dbReference>
<name>A0ABW4I8X6_9SPHI</name>
<dbReference type="Pfam" id="PF00005">
    <property type="entry name" value="ABC_tran"/>
    <property type="match status" value="1"/>
</dbReference>
<dbReference type="InterPro" id="IPR003593">
    <property type="entry name" value="AAA+_ATPase"/>
</dbReference>
<dbReference type="InterPro" id="IPR003439">
    <property type="entry name" value="ABC_transporter-like_ATP-bd"/>
</dbReference>
<evidence type="ECO:0000256" key="1">
    <source>
        <dbReference type="ARBA" id="ARBA00022741"/>
    </source>
</evidence>
<evidence type="ECO:0000313" key="5">
    <source>
        <dbReference type="Proteomes" id="UP001597118"/>
    </source>
</evidence>
<dbReference type="InterPro" id="IPR015854">
    <property type="entry name" value="ABC_transpr_LolD-like"/>
</dbReference>
<dbReference type="InterPro" id="IPR027417">
    <property type="entry name" value="P-loop_NTPase"/>
</dbReference>
<dbReference type="RefSeq" id="WP_379661042.1">
    <property type="nucleotide sequence ID" value="NZ_JBHUDG010000003.1"/>
</dbReference>
<dbReference type="SUPFAM" id="SSF52540">
    <property type="entry name" value="P-loop containing nucleoside triphosphate hydrolases"/>
    <property type="match status" value="1"/>
</dbReference>
<organism evidence="4 5">
    <name type="scientific">Pseudopedobacter beijingensis</name>
    <dbReference type="NCBI Taxonomy" id="1207056"/>
    <lineage>
        <taxon>Bacteria</taxon>
        <taxon>Pseudomonadati</taxon>
        <taxon>Bacteroidota</taxon>
        <taxon>Sphingobacteriia</taxon>
        <taxon>Sphingobacteriales</taxon>
        <taxon>Sphingobacteriaceae</taxon>
        <taxon>Pseudopedobacter</taxon>
    </lineage>
</organism>
<feature type="domain" description="ABC transporter" evidence="3">
    <location>
        <begin position="2"/>
        <end position="214"/>
    </location>
</feature>
<dbReference type="PANTHER" id="PTHR24220">
    <property type="entry name" value="IMPORT ATP-BINDING PROTEIN"/>
    <property type="match status" value="1"/>
</dbReference>
<evidence type="ECO:0000259" key="3">
    <source>
        <dbReference type="PROSITE" id="PS50893"/>
    </source>
</evidence>
<gene>
    <name evidence="4" type="ORF">ACFSAH_02140</name>
</gene>
<evidence type="ECO:0000313" key="4">
    <source>
        <dbReference type="EMBL" id="MFD1628655.1"/>
    </source>
</evidence>
<keyword evidence="2 4" id="KW-0067">ATP-binding</keyword>
<keyword evidence="5" id="KW-1185">Reference proteome</keyword>
<dbReference type="PROSITE" id="PS00211">
    <property type="entry name" value="ABC_TRANSPORTER_1"/>
    <property type="match status" value="1"/>
</dbReference>
<dbReference type="InterPro" id="IPR017871">
    <property type="entry name" value="ABC_transporter-like_CS"/>
</dbReference>
<dbReference type="PROSITE" id="PS50893">
    <property type="entry name" value="ABC_TRANSPORTER_2"/>
    <property type="match status" value="1"/>
</dbReference>
<dbReference type="EMBL" id="JBHUDG010000003">
    <property type="protein sequence ID" value="MFD1628655.1"/>
    <property type="molecule type" value="Genomic_DNA"/>
</dbReference>
<accession>A0ABW4I8X6</accession>
<dbReference type="GO" id="GO:0005524">
    <property type="term" value="F:ATP binding"/>
    <property type="evidence" value="ECO:0007669"/>
    <property type="project" value="UniProtKB-KW"/>
</dbReference>
<evidence type="ECO:0000256" key="2">
    <source>
        <dbReference type="ARBA" id="ARBA00022840"/>
    </source>
</evidence>
<reference evidence="5" key="1">
    <citation type="journal article" date="2019" name="Int. J. Syst. Evol. Microbiol.">
        <title>The Global Catalogue of Microorganisms (GCM) 10K type strain sequencing project: providing services to taxonomists for standard genome sequencing and annotation.</title>
        <authorList>
            <consortium name="The Broad Institute Genomics Platform"/>
            <consortium name="The Broad Institute Genome Sequencing Center for Infectious Disease"/>
            <person name="Wu L."/>
            <person name="Ma J."/>
        </authorList>
    </citation>
    <scope>NUCLEOTIDE SEQUENCE [LARGE SCALE GENOMIC DNA]</scope>
    <source>
        <strain evidence="5">CCUG 53762</strain>
    </source>
</reference>